<comment type="caution">
    <text evidence="2">The sequence shown here is derived from an EMBL/GenBank/DDBJ whole genome shotgun (WGS) entry which is preliminary data.</text>
</comment>
<accession>A0A9W6GV44</accession>
<keyword evidence="1" id="KW-0732">Signal</keyword>
<feature type="signal peptide" evidence="1">
    <location>
        <begin position="1"/>
        <end position="25"/>
    </location>
</feature>
<evidence type="ECO:0000313" key="3">
    <source>
        <dbReference type="Proteomes" id="UP001144323"/>
    </source>
</evidence>
<gene>
    <name evidence="2" type="ORF">LMG27198_24520</name>
</gene>
<name>A0A9W6GV44_9HYPH</name>
<dbReference type="AlphaFoldDB" id="A0A9W6GV44"/>
<keyword evidence="3" id="KW-1185">Reference proteome</keyword>
<dbReference type="RefSeq" id="WP_281803281.1">
    <property type="nucleotide sequence ID" value="NZ_BSEC01000001.1"/>
</dbReference>
<proteinExistence type="predicted"/>
<evidence type="ECO:0000313" key="2">
    <source>
        <dbReference type="EMBL" id="GLI93460.1"/>
    </source>
</evidence>
<sequence length="124" mass="14092">MSARNRLLICFLAAAAALPAADAWALRRTHQIYPRFAPHLGPWVEEGWRREDWSRAPAVREWSWSAPADFDPLTGYPSSTAEYPWGYTTPFVRVGRKCVASELNLSPGGEVVRYQRVRSSAYCY</sequence>
<dbReference type="EMBL" id="BSEC01000001">
    <property type="protein sequence ID" value="GLI93460.1"/>
    <property type="molecule type" value="Genomic_DNA"/>
</dbReference>
<evidence type="ECO:0000256" key="1">
    <source>
        <dbReference type="SAM" id="SignalP"/>
    </source>
</evidence>
<feature type="chain" id="PRO_5040852761" evidence="1">
    <location>
        <begin position="26"/>
        <end position="124"/>
    </location>
</feature>
<protein>
    <submittedName>
        <fullName evidence="2">Uncharacterized protein</fullName>
    </submittedName>
</protein>
<dbReference type="Proteomes" id="UP001144323">
    <property type="component" value="Unassembled WGS sequence"/>
</dbReference>
<organism evidence="2 3">
    <name type="scientific">Methylocystis echinoides</name>
    <dbReference type="NCBI Taxonomy" id="29468"/>
    <lineage>
        <taxon>Bacteria</taxon>
        <taxon>Pseudomonadati</taxon>
        <taxon>Pseudomonadota</taxon>
        <taxon>Alphaproteobacteria</taxon>
        <taxon>Hyphomicrobiales</taxon>
        <taxon>Methylocystaceae</taxon>
        <taxon>Methylocystis</taxon>
    </lineage>
</organism>
<reference evidence="2" key="1">
    <citation type="journal article" date="2023" name="Int. J. Syst. Evol. Microbiol.">
        <title>Methylocystis iwaonis sp. nov., a type II methane-oxidizing bacterium from surface soil of a rice paddy field in Japan, and emended description of the genus Methylocystis (ex Whittenbury et al. 1970) Bowman et al. 1993.</title>
        <authorList>
            <person name="Kaise H."/>
            <person name="Sawadogo J.B."/>
            <person name="Alam M.S."/>
            <person name="Ueno C."/>
            <person name="Dianou D."/>
            <person name="Shinjo R."/>
            <person name="Asakawa S."/>
        </authorList>
    </citation>
    <scope>NUCLEOTIDE SEQUENCE</scope>
    <source>
        <strain evidence="2">LMG27198</strain>
    </source>
</reference>